<name>A0ABU2HK04_9GAMM</name>
<dbReference type="InterPro" id="IPR008719">
    <property type="entry name" value="N2O_reductase_NosL"/>
</dbReference>
<proteinExistence type="predicted"/>
<dbReference type="EMBL" id="JAVMBO010000017">
    <property type="protein sequence ID" value="MDS1311402.1"/>
    <property type="molecule type" value="Genomic_DNA"/>
</dbReference>
<comment type="caution">
    <text evidence="2">The sequence shown here is derived from an EMBL/GenBank/DDBJ whole genome shotgun (WGS) entry which is preliminary data.</text>
</comment>
<feature type="chain" id="PRO_5047533373" evidence="1">
    <location>
        <begin position="27"/>
        <end position="188"/>
    </location>
</feature>
<dbReference type="Pfam" id="PF05573">
    <property type="entry name" value="NosL"/>
    <property type="match status" value="1"/>
</dbReference>
<dbReference type="Gene3D" id="3.30.70.2060">
    <property type="match status" value="1"/>
</dbReference>
<dbReference type="PROSITE" id="PS51257">
    <property type="entry name" value="PROKAR_LIPOPROTEIN"/>
    <property type="match status" value="1"/>
</dbReference>
<feature type="signal peptide" evidence="1">
    <location>
        <begin position="1"/>
        <end position="26"/>
    </location>
</feature>
<organism evidence="2 3">
    <name type="scientific">Marinobacter xiaoshiensis</name>
    <dbReference type="NCBI Taxonomy" id="3073652"/>
    <lineage>
        <taxon>Bacteria</taxon>
        <taxon>Pseudomonadati</taxon>
        <taxon>Pseudomonadota</taxon>
        <taxon>Gammaproteobacteria</taxon>
        <taxon>Pseudomonadales</taxon>
        <taxon>Marinobacteraceae</taxon>
        <taxon>Marinobacter</taxon>
    </lineage>
</organism>
<protein>
    <submittedName>
        <fullName evidence="2">Nitrous oxide reductase accessory protein NosL</fullName>
    </submittedName>
</protein>
<dbReference type="SUPFAM" id="SSF160387">
    <property type="entry name" value="NosL/MerB-like"/>
    <property type="match status" value="1"/>
</dbReference>
<dbReference type="Gene3D" id="3.30.70.2050">
    <property type="match status" value="1"/>
</dbReference>
<reference evidence="2" key="1">
    <citation type="submission" date="2023-09" db="EMBL/GenBank/DDBJ databases">
        <title>Marinobacter sediminicola sp. nov. and Marinobacter maritimum sp. nov., isolated from marine sediment.</title>
        <authorList>
            <person name="An J."/>
        </authorList>
    </citation>
    <scope>NUCLEOTIDE SEQUENCE</scope>
    <source>
        <strain evidence="2">F60267</strain>
    </source>
</reference>
<dbReference type="PANTHER" id="PTHR41247:SF1">
    <property type="entry name" value="HTH-TYPE TRANSCRIPTIONAL REPRESSOR YCNK"/>
    <property type="match status" value="1"/>
</dbReference>
<evidence type="ECO:0000256" key="1">
    <source>
        <dbReference type="SAM" id="SignalP"/>
    </source>
</evidence>
<evidence type="ECO:0000313" key="2">
    <source>
        <dbReference type="EMBL" id="MDS1311402.1"/>
    </source>
</evidence>
<dbReference type="Proteomes" id="UP001267407">
    <property type="component" value="Unassembled WGS sequence"/>
</dbReference>
<dbReference type="PANTHER" id="PTHR41247">
    <property type="entry name" value="HTH-TYPE TRANSCRIPTIONAL REPRESSOR YCNK"/>
    <property type="match status" value="1"/>
</dbReference>
<gene>
    <name evidence="2" type="ORF">RKA07_14975</name>
</gene>
<evidence type="ECO:0000313" key="3">
    <source>
        <dbReference type="Proteomes" id="UP001267407"/>
    </source>
</evidence>
<dbReference type="RefSeq" id="WP_310966678.1">
    <property type="nucleotide sequence ID" value="NZ_JAVMBO010000017.1"/>
</dbReference>
<keyword evidence="1" id="KW-0732">Signal</keyword>
<sequence length="188" mass="21048">MKFAQLKSLPLLLMFALLLVGCSGEAEKVVEKPAPVHIESGDECHVCGMAITRFPGPKGEVITEKEQTVHKFCSTRDMFAWVLQPENVMRKHTLYVHDMSQTEWASPDDTALIDAREAVYVIGSERKGAMGQTMASFSTEAAAHDFMKEYGGEMLRYDAITLEHLNTEMPMGDMHGDMHSDMHGEMKH</sequence>
<accession>A0ABU2HK04</accession>
<keyword evidence="3" id="KW-1185">Reference proteome</keyword>